<dbReference type="InterPro" id="IPR018097">
    <property type="entry name" value="EGF_Ca-bd_CS"/>
</dbReference>
<feature type="transmembrane region" description="Helical" evidence="2">
    <location>
        <begin position="201"/>
        <end position="223"/>
    </location>
</feature>
<dbReference type="AlphaFoldDB" id="A0A158P614"/>
<keyword evidence="2" id="KW-0472">Membrane</keyword>
<name>A0A158P614_ANGCA</name>
<evidence type="ECO:0000256" key="1">
    <source>
        <dbReference type="ARBA" id="ARBA00023157"/>
    </source>
</evidence>
<proteinExistence type="predicted"/>
<keyword evidence="2" id="KW-0812">Transmembrane</keyword>
<dbReference type="SMART" id="SM00179">
    <property type="entry name" value="EGF_CA"/>
    <property type="match status" value="2"/>
</dbReference>
<dbReference type="InterPro" id="IPR001881">
    <property type="entry name" value="EGF-like_Ca-bd_dom"/>
</dbReference>
<keyword evidence="1" id="KW-1015">Disulfide bond</keyword>
<reference evidence="5" key="2">
    <citation type="submission" date="2016-04" db="UniProtKB">
        <authorList>
            <consortium name="WormBaseParasite"/>
        </authorList>
    </citation>
    <scope>IDENTIFICATION</scope>
</reference>
<dbReference type="SUPFAM" id="SSF57196">
    <property type="entry name" value="EGF/Laminin"/>
    <property type="match status" value="1"/>
</dbReference>
<keyword evidence="2" id="KW-1133">Transmembrane helix</keyword>
<protein>
    <submittedName>
        <fullName evidence="5">EGF-like domain-containing protein</fullName>
    </submittedName>
</protein>
<accession>A0A158P614</accession>
<evidence type="ECO:0000313" key="4">
    <source>
        <dbReference type="Proteomes" id="UP000035642"/>
    </source>
</evidence>
<dbReference type="PROSITE" id="PS01187">
    <property type="entry name" value="EGF_CA"/>
    <property type="match status" value="1"/>
</dbReference>
<keyword evidence="4" id="KW-1185">Reference proteome</keyword>
<evidence type="ECO:0000256" key="2">
    <source>
        <dbReference type="SAM" id="Phobius"/>
    </source>
</evidence>
<dbReference type="GO" id="GO:0005509">
    <property type="term" value="F:calcium ion binding"/>
    <property type="evidence" value="ECO:0007669"/>
    <property type="project" value="InterPro"/>
</dbReference>
<dbReference type="STRING" id="6313.A0A158P614"/>
<organism evidence="4 5">
    <name type="scientific">Angiostrongylus cantonensis</name>
    <name type="common">Rat lungworm</name>
    <dbReference type="NCBI Taxonomy" id="6313"/>
    <lineage>
        <taxon>Eukaryota</taxon>
        <taxon>Metazoa</taxon>
        <taxon>Ecdysozoa</taxon>
        <taxon>Nematoda</taxon>
        <taxon>Chromadorea</taxon>
        <taxon>Rhabditida</taxon>
        <taxon>Rhabditina</taxon>
        <taxon>Rhabditomorpha</taxon>
        <taxon>Strongyloidea</taxon>
        <taxon>Metastrongylidae</taxon>
        <taxon>Angiostrongylus</taxon>
    </lineage>
</organism>
<evidence type="ECO:0000259" key="3">
    <source>
        <dbReference type="SMART" id="SM00179"/>
    </source>
</evidence>
<feature type="domain" description="EGF-like calcium-binding" evidence="3">
    <location>
        <begin position="56"/>
        <end position="101"/>
    </location>
</feature>
<dbReference type="WBParaSite" id="ACAC_0000045001-mRNA-1">
    <property type="protein sequence ID" value="ACAC_0000045001-mRNA-1"/>
    <property type="gene ID" value="ACAC_0000045001"/>
</dbReference>
<sequence length="242" mass="26595">MRNSTTSQMELPKGDICVGVICPQGKKCVKKDHVCEPSCICINDVDIEIENGTCRNHNFCLDPQPSFCPLGQYKCTMHGFRNYTCECPKGFFYNATSNTCVKGSRGKTKCVCKDGFEAVGATVDENGRLIEICEDINECEQNPCPTVEECLNTPGFYICGGVPTNATCPEGSLIVVTGPFSYRCECSWIYGGTGCRFPLTLILLILVCIFLLATIGAVIFAFARTRRTRTGTYQLYNVPNGM</sequence>
<feature type="domain" description="EGF-like calcium-binding" evidence="3">
    <location>
        <begin position="135"/>
        <end position="185"/>
    </location>
</feature>
<dbReference type="Proteomes" id="UP000035642">
    <property type="component" value="Unassembled WGS sequence"/>
</dbReference>
<dbReference type="Gene3D" id="2.10.25.10">
    <property type="entry name" value="Laminin"/>
    <property type="match status" value="2"/>
</dbReference>
<reference evidence="4" key="1">
    <citation type="submission" date="2012-09" db="EMBL/GenBank/DDBJ databases">
        <authorList>
            <person name="Martin A.A."/>
        </authorList>
    </citation>
    <scope>NUCLEOTIDE SEQUENCE</scope>
</reference>
<evidence type="ECO:0000313" key="5">
    <source>
        <dbReference type="WBParaSite" id="ACAC_0000045001-mRNA-1"/>
    </source>
</evidence>